<dbReference type="InterPro" id="IPR012340">
    <property type="entry name" value="NA-bd_OB-fold"/>
</dbReference>
<sequence length="435" mass="47692">IAGHIISLRLQKHTAFLHLSDGSTPSPLQVVLPPSACEGLNAGCSVRLRGRLVRSRGKGQSVEFAVPEGGVELEGACDPLTYPLQNKQIRPETLRENAHLRPRLGQFAAVLRLRHHLARETHAWFEENGFWNVSTPVLTSSDCEGAGEVFSVQPDTPHSLLRTPSFFGRPAYLTVSAQLHLESLCSGLSRVYTLSPAFRAEPSLTHRHLAEFGMLEAEVGWPAGLGGVMDGLEGLLTRVLGRVVRGEAGEEVRLLRGEEGVKQLQKHAEGGWKRITYTQAVALLQEAEVEFVFPPTLGLGLQSEHEKWLASNLGPVFVTHYPKGLKPFYMRASSGEQGVESEGGTVECFDLLVPGIGELAGGSLREERLSLLSAAMDAHGLPRAEYEWYLDLRRYGRVPTGGYGLGWERLVSWITGTENVRDCIPFPRWAGSIVL</sequence>
<feature type="non-terminal residue" evidence="9">
    <location>
        <position position="435"/>
    </location>
</feature>
<dbReference type="SUPFAM" id="SSF55681">
    <property type="entry name" value="Class II aaRS and biotin synthetases"/>
    <property type="match status" value="1"/>
</dbReference>
<keyword evidence="5" id="KW-0067">ATP-binding</keyword>
<evidence type="ECO:0000259" key="8">
    <source>
        <dbReference type="PROSITE" id="PS50862"/>
    </source>
</evidence>
<dbReference type="NCBIfam" id="TIGR00457">
    <property type="entry name" value="asnS"/>
    <property type="match status" value="1"/>
</dbReference>
<dbReference type="Proteomes" id="UP000076738">
    <property type="component" value="Unassembled WGS sequence"/>
</dbReference>
<organism evidence="9 10">
    <name type="scientific">Calocera viscosa (strain TUFC12733)</name>
    <dbReference type="NCBI Taxonomy" id="1330018"/>
    <lineage>
        <taxon>Eukaryota</taxon>
        <taxon>Fungi</taxon>
        <taxon>Dikarya</taxon>
        <taxon>Basidiomycota</taxon>
        <taxon>Agaricomycotina</taxon>
        <taxon>Dacrymycetes</taxon>
        <taxon>Dacrymycetales</taxon>
        <taxon>Dacrymycetaceae</taxon>
        <taxon>Calocera</taxon>
    </lineage>
</organism>
<dbReference type="Gene3D" id="2.40.50.140">
    <property type="entry name" value="Nucleic acid-binding proteins"/>
    <property type="match status" value="1"/>
</dbReference>
<dbReference type="GO" id="GO:0006421">
    <property type="term" value="P:asparaginyl-tRNA aminoacylation"/>
    <property type="evidence" value="ECO:0007669"/>
    <property type="project" value="InterPro"/>
</dbReference>
<evidence type="ECO:0000256" key="2">
    <source>
        <dbReference type="ARBA" id="ARBA00012816"/>
    </source>
</evidence>
<keyword evidence="7 9" id="KW-0030">Aminoacyl-tRNA synthetase</keyword>
<name>A0A167L5I8_CALVF</name>
<dbReference type="PANTHER" id="PTHR22594">
    <property type="entry name" value="ASPARTYL/LYSYL-TRNA SYNTHETASE"/>
    <property type="match status" value="1"/>
</dbReference>
<keyword evidence="10" id="KW-1185">Reference proteome</keyword>
<evidence type="ECO:0000256" key="7">
    <source>
        <dbReference type="ARBA" id="ARBA00023146"/>
    </source>
</evidence>
<evidence type="ECO:0000256" key="6">
    <source>
        <dbReference type="ARBA" id="ARBA00022917"/>
    </source>
</evidence>
<dbReference type="PRINTS" id="PR01042">
    <property type="entry name" value="TRNASYNTHASP"/>
</dbReference>
<dbReference type="EC" id="6.1.1.22" evidence="2"/>
<dbReference type="GO" id="GO:0005739">
    <property type="term" value="C:mitochondrion"/>
    <property type="evidence" value="ECO:0007669"/>
    <property type="project" value="TreeGrafter"/>
</dbReference>
<dbReference type="PROSITE" id="PS50862">
    <property type="entry name" value="AA_TRNA_LIGASE_II"/>
    <property type="match status" value="1"/>
</dbReference>
<feature type="non-terminal residue" evidence="9">
    <location>
        <position position="1"/>
    </location>
</feature>
<keyword evidence="3" id="KW-0436">Ligase</keyword>
<proteinExistence type="inferred from homology"/>
<dbReference type="Pfam" id="PF00152">
    <property type="entry name" value="tRNA-synt_2"/>
    <property type="match status" value="1"/>
</dbReference>
<dbReference type="STRING" id="1330018.A0A167L5I8"/>
<evidence type="ECO:0000313" key="10">
    <source>
        <dbReference type="Proteomes" id="UP000076738"/>
    </source>
</evidence>
<dbReference type="GO" id="GO:0005524">
    <property type="term" value="F:ATP binding"/>
    <property type="evidence" value="ECO:0007669"/>
    <property type="project" value="UniProtKB-KW"/>
</dbReference>
<protein>
    <recommendedName>
        <fullName evidence="2">asparagine--tRNA ligase</fullName>
        <ecNumber evidence="2">6.1.1.22</ecNumber>
    </recommendedName>
</protein>
<comment type="similarity">
    <text evidence="1">Belongs to the class-II aminoacyl-tRNA synthetase family.</text>
</comment>
<evidence type="ECO:0000256" key="3">
    <source>
        <dbReference type="ARBA" id="ARBA00022598"/>
    </source>
</evidence>
<dbReference type="PANTHER" id="PTHR22594:SF34">
    <property type="entry name" value="ASPARAGINE--TRNA LIGASE, MITOCHONDRIAL-RELATED"/>
    <property type="match status" value="1"/>
</dbReference>
<dbReference type="InterPro" id="IPR006195">
    <property type="entry name" value="aa-tRNA-synth_II"/>
</dbReference>
<evidence type="ECO:0000256" key="4">
    <source>
        <dbReference type="ARBA" id="ARBA00022741"/>
    </source>
</evidence>
<dbReference type="InterPro" id="IPR045864">
    <property type="entry name" value="aa-tRNA-synth_II/BPL/LPL"/>
</dbReference>
<dbReference type="InterPro" id="IPR002312">
    <property type="entry name" value="Asp/Asn-tRNA-synth_IIb"/>
</dbReference>
<reference evidence="9 10" key="1">
    <citation type="journal article" date="2016" name="Mol. Biol. Evol.">
        <title>Comparative Genomics of Early-Diverging Mushroom-Forming Fungi Provides Insights into the Origins of Lignocellulose Decay Capabilities.</title>
        <authorList>
            <person name="Nagy L.G."/>
            <person name="Riley R."/>
            <person name="Tritt A."/>
            <person name="Adam C."/>
            <person name="Daum C."/>
            <person name="Floudas D."/>
            <person name="Sun H."/>
            <person name="Yadav J.S."/>
            <person name="Pangilinan J."/>
            <person name="Larsson K.H."/>
            <person name="Matsuura K."/>
            <person name="Barry K."/>
            <person name="Labutti K."/>
            <person name="Kuo R."/>
            <person name="Ohm R.A."/>
            <person name="Bhattacharya S.S."/>
            <person name="Shirouzu T."/>
            <person name="Yoshinaga Y."/>
            <person name="Martin F.M."/>
            <person name="Grigoriev I.V."/>
            <person name="Hibbett D.S."/>
        </authorList>
    </citation>
    <scope>NUCLEOTIDE SEQUENCE [LARGE SCALE GENOMIC DNA]</scope>
    <source>
        <strain evidence="9 10">TUFC12733</strain>
    </source>
</reference>
<evidence type="ECO:0000256" key="1">
    <source>
        <dbReference type="ARBA" id="ARBA00008226"/>
    </source>
</evidence>
<dbReference type="InterPro" id="IPR004364">
    <property type="entry name" value="Aa-tRNA-synt_II"/>
</dbReference>
<dbReference type="SUPFAM" id="SSF50249">
    <property type="entry name" value="Nucleic acid-binding proteins"/>
    <property type="match status" value="1"/>
</dbReference>
<dbReference type="GO" id="GO:0004816">
    <property type="term" value="F:asparagine-tRNA ligase activity"/>
    <property type="evidence" value="ECO:0007669"/>
    <property type="project" value="UniProtKB-EC"/>
</dbReference>
<dbReference type="CDD" id="cd04318">
    <property type="entry name" value="EcAsnRS_like_N"/>
    <property type="match status" value="1"/>
</dbReference>
<dbReference type="EMBL" id="KV417289">
    <property type="protein sequence ID" value="KZO95349.1"/>
    <property type="molecule type" value="Genomic_DNA"/>
</dbReference>
<evidence type="ECO:0000256" key="5">
    <source>
        <dbReference type="ARBA" id="ARBA00022840"/>
    </source>
</evidence>
<gene>
    <name evidence="9" type="ORF">CALVIDRAFT_463517</name>
</gene>
<dbReference type="Gene3D" id="3.30.930.10">
    <property type="entry name" value="Bira Bifunctional Protein, Domain 2"/>
    <property type="match status" value="1"/>
</dbReference>
<keyword evidence="4" id="KW-0547">Nucleotide-binding</keyword>
<dbReference type="AlphaFoldDB" id="A0A167L5I8"/>
<accession>A0A167L5I8</accession>
<keyword evidence="6" id="KW-0648">Protein biosynthesis</keyword>
<dbReference type="NCBIfam" id="NF003037">
    <property type="entry name" value="PRK03932.1"/>
    <property type="match status" value="1"/>
</dbReference>
<dbReference type="OrthoDB" id="1931232at2759"/>
<feature type="domain" description="Aminoacyl-transfer RNA synthetases class-II family profile" evidence="8">
    <location>
        <begin position="111"/>
        <end position="425"/>
    </location>
</feature>
<evidence type="ECO:0000313" key="9">
    <source>
        <dbReference type="EMBL" id="KZO95349.1"/>
    </source>
</evidence>
<dbReference type="InterPro" id="IPR004522">
    <property type="entry name" value="Asn-tRNA-ligase"/>
</dbReference>